<evidence type="ECO:0000313" key="1">
    <source>
        <dbReference type="EMBL" id="RIA97642.1"/>
    </source>
</evidence>
<gene>
    <name evidence="1" type="ORF">C1645_813884</name>
</gene>
<proteinExistence type="predicted"/>
<accession>A0A397TI78</accession>
<name>A0A397TI78_9GLOM</name>
<dbReference type="Proteomes" id="UP000265703">
    <property type="component" value="Unassembled WGS sequence"/>
</dbReference>
<reference evidence="1 2" key="1">
    <citation type="submission" date="2018-06" db="EMBL/GenBank/DDBJ databases">
        <title>Comparative genomics reveals the genomic features of Rhizophagus irregularis, R. cerebriforme, R. diaphanum and Gigaspora rosea, and their symbiotic lifestyle signature.</title>
        <authorList>
            <person name="Morin E."/>
            <person name="San Clemente H."/>
            <person name="Chen E.C.H."/>
            <person name="De La Providencia I."/>
            <person name="Hainaut M."/>
            <person name="Kuo A."/>
            <person name="Kohler A."/>
            <person name="Murat C."/>
            <person name="Tang N."/>
            <person name="Roy S."/>
            <person name="Loubradou J."/>
            <person name="Henrissat B."/>
            <person name="Grigoriev I.V."/>
            <person name="Corradi N."/>
            <person name="Roux C."/>
            <person name="Martin F.M."/>
        </authorList>
    </citation>
    <scope>NUCLEOTIDE SEQUENCE [LARGE SCALE GENOMIC DNA]</scope>
    <source>
        <strain evidence="1 2">DAOM 227022</strain>
    </source>
</reference>
<organism evidence="1 2">
    <name type="scientific">Glomus cerebriforme</name>
    <dbReference type="NCBI Taxonomy" id="658196"/>
    <lineage>
        <taxon>Eukaryota</taxon>
        <taxon>Fungi</taxon>
        <taxon>Fungi incertae sedis</taxon>
        <taxon>Mucoromycota</taxon>
        <taxon>Glomeromycotina</taxon>
        <taxon>Glomeromycetes</taxon>
        <taxon>Glomerales</taxon>
        <taxon>Glomeraceae</taxon>
        <taxon>Glomus</taxon>
    </lineage>
</organism>
<dbReference type="OrthoDB" id="2324364at2759"/>
<keyword evidence="2" id="KW-1185">Reference proteome</keyword>
<evidence type="ECO:0000313" key="2">
    <source>
        <dbReference type="Proteomes" id="UP000265703"/>
    </source>
</evidence>
<sequence>MFLLSNNIKNISFRLSNKITQNFYDFLFRLQYKMKFCSLQKLDYLENILSAQRKEKAIRQAFNLKQVIKTAQKLAKAGERDDIVTDLISAFHENEAIKSFSSIEVDDISSLLKYQKIKSLYFKDNIALEPSKLFKDIMDRIFRCWNLSLENARKTMVDTYLLEAVDYDYNKQTYDIEKDKLSIYPEYYIKPMNINSNLILKGSINYLSAKRFEDTNVSLNIGISKPSHCMFCAVEAKKDESFSYSSGELLGQMKMLNYKERKPINGVLTDGIRWMFFHVSDDKTFYESMLYNHRLDCNLILGILYYWVRGEIPSDCLSKIAKSV</sequence>
<dbReference type="AlphaFoldDB" id="A0A397TI78"/>
<comment type="caution">
    <text evidence="1">The sequence shown here is derived from an EMBL/GenBank/DDBJ whole genome shotgun (WGS) entry which is preliminary data.</text>
</comment>
<dbReference type="EMBL" id="QKYT01000027">
    <property type="protein sequence ID" value="RIA97642.1"/>
    <property type="molecule type" value="Genomic_DNA"/>
</dbReference>
<protein>
    <submittedName>
        <fullName evidence="1">Uncharacterized protein</fullName>
    </submittedName>
</protein>